<gene>
    <name evidence="2" type="ORF">K505DRAFT_415654</name>
</gene>
<reference evidence="2" key="1">
    <citation type="journal article" date="2020" name="Stud. Mycol.">
        <title>101 Dothideomycetes genomes: a test case for predicting lifestyles and emergence of pathogens.</title>
        <authorList>
            <person name="Haridas S."/>
            <person name="Albert R."/>
            <person name="Binder M."/>
            <person name="Bloem J."/>
            <person name="Labutti K."/>
            <person name="Salamov A."/>
            <person name="Andreopoulos B."/>
            <person name="Baker S."/>
            <person name="Barry K."/>
            <person name="Bills G."/>
            <person name="Bluhm B."/>
            <person name="Cannon C."/>
            <person name="Castanera R."/>
            <person name="Culley D."/>
            <person name="Daum C."/>
            <person name="Ezra D."/>
            <person name="Gonzalez J."/>
            <person name="Henrissat B."/>
            <person name="Kuo A."/>
            <person name="Liang C."/>
            <person name="Lipzen A."/>
            <person name="Lutzoni F."/>
            <person name="Magnuson J."/>
            <person name="Mondo S."/>
            <person name="Nolan M."/>
            <person name="Ohm R."/>
            <person name="Pangilinan J."/>
            <person name="Park H.-J."/>
            <person name="Ramirez L."/>
            <person name="Alfaro M."/>
            <person name="Sun H."/>
            <person name="Tritt A."/>
            <person name="Yoshinaga Y."/>
            <person name="Zwiers L.-H."/>
            <person name="Turgeon B."/>
            <person name="Goodwin S."/>
            <person name="Spatafora J."/>
            <person name="Crous P."/>
            <person name="Grigoriev I."/>
        </authorList>
    </citation>
    <scope>NUCLEOTIDE SEQUENCE</scope>
    <source>
        <strain evidence="2">CBS 109.77</strain>
    </source>
</reference>
<evidence type="ECO:0000313" key="2">
    <source>
        <dbReference type="EMBL" id="KAF2796605.1"/>
    </source>
</evidence>
<dbReference type="AlphaFoldDB" id="A0A6A6XL28"/>
<feature type="region of interest" description="Disordered" evidence="1">
    <location>
        <begin position="55"/>
        <end position="258"/>
    </location>
</feature>
<name>A0A6A6XL28_9PLEO</name>
<proteinExistence type="predicted"/>
<dbReference type="OrthoDB" id="3945698at2759"/>
<protein>
    <submittedName>
        <fullName evidence="2">Uncharacterized protein</fullName>
    </submittedName>
</protein>
<feature type="compositionally biased region" description="Polar residues" evidence="1">
    <location>
        <begin position="220"/>
        <end position="230"/>
    </location>
</feature>
<dbReference type="EMBL" id="MU001827">
    <property type="protein sequence ID" value="KAF2796605.1"/>
    <property type="molecule type" value="Genomic_DNA"/>
</dbReference>
<organism evidence="2 3">
    <name type="scientific">Melanomma pulvis-pyrius CBS 109.77</name>
    <dbReference type="NCBI Taxonomy" id="1314802"/>
    <lineage>
        <taxon>Eukaryota</taxon>
        <taxon>Fungi</taxon>
        <taxon>Dikarya</taxon>
        <taxon>Ascomycota</taxon>
        <taxon>Pezizomycotina</taxon>
        <taxon>Dothideomycetes</taxon>
        <taxon>Pleosporomycetidae</taxon>
        <taxon>Pleosporales</taxon>
        <taxon>Melanommataceae</taxon>
        <taxon>Melanomma</taxon>
    </lineage>
</organism>
<keyword evidence="3" id="KW-1185">Reference proteome</keyword>
<sequence>MNFVQNILWNSVEGFVEAGTRTAGGYAGDVLLKAGDLIENSGRSVGNGIERTASGYGSKISGGAPAPTVAKNPAIKRSHSSPASTKAPVRKPTSKTPLGANKYPGGKQITSGAKSNVGGAQKAIGGAGTAHGGTKKAAAKTNPLPKAYPNNVPYGTSVKPSAVTAGKSKSAALPKPNSNTGNSTTEKKTAVRPGGAIKPFNPSGGASKVGGGDEKKPYPGTNTLPGQASKTPVRAQKYKPMERLKPQVEKGKMQHFAV</sequence>
<accession>A0A6A6XL28</accession>
<evidence type="ECO:0000313" key="3">
    <source>
        <dbReference type="Proteomes" id="UP000799757"/>
    </source>
</evidence>
<feature type="compositionally biased region" description="Basic and acidic residues" evidence="1">
    <location>
        <begin position="239"/>
        <end position="252"/>
    </location>
</feature>
<dbReference type="Proteomes" id="UP000799757">
    <property type="component" value="Unassembled WGS sequence"/>
</dbReference>
<evidence type="ECO:0000256" key="1">
    <source>
        <dbReference type="SAM" id="MobiDB-lite"/>
    </source>
</evidence>